<feature type="domain" description="Methyltransferase type 11" evidence="1">
    <location>
        <begin position="57"/>
        <end position="151"/>
    </location>
</feature>
<dbReference type="Proteomes" id="UP000619260">
    <property type="component" value="Unassembled WGS sequence"/>
</dbReference>
<keyword evidence="3" id="KW-1185">Reference proteome</keyword>
<dbReference type="PANTHER" id="PTHR43591:SF24">
    <property type="entry name" value="2-METHOXY-6-POLYPRENYL-1,4-BENZOQUINOL METHYLASE, MITOCHONDRIAL"/>
    <property type="match status" value="1"/>
</dbReference>
<dbReference type="PANTHER" id="PTHR43591">
    <property type="entry name" value="METHYLTRANSFERASE"/>
    <property type="match status" value="1"/>
</dbReference>
<reference evidence="2" key="1">
    <citation type="submission" date="2021-01" db="EMBL/GenBank/DDBJ databases">
        <title>Whole genome shotgun sequence of Virgisporangium aliadipatigenens NBRC 105644.</title>
        <authorList>
            <person name="Komaki H."/>
            <person name="Tamura T."/>
        </authorList>
    </citation>
    <scope>NUCLEOTIDE SEQUENCE</scope>
    <source>
        <strain evidence="2">NBRC 105644</strain>
    </source>
</reference>
<sequence length="248" mass="28076">MSHVTVNRAHWDARAEHYARQAREQWAQPEPTWGIYGVPQAEAPMLPDELAGLDIVELGCGTGYVSAWAARAGARPVGLDNSGRQLATARLMQEEFGLRFPLIHADAERPPLRDAAFDLVISEYGASIWCDPYKWVPQAARLLRPGGRLSFLRNSTLLMLCVPETGAAGVRLLRPQRGLHRLAWEQETEIEFHMGHGDWIRLLRANGFDVEDLIEVYAPELAETDNDFVTSDWARQWPVEEVWLARKR</sequence>
<evidence type="ECO:0000313" key="3">
    <source>
        <dbReference type="Proteomes" id="UP000619260"/>
    </source>
</evidence>
<dbReference type="InterPro" id="IPR029063">
    <property type="entry name" value="SAM-dependent_MTases_sf"/>
</dbReference>
<dbReference type="GO" id="GO:0008757">
    <property type="term" value="F:S-adenosylmethionine-dependent methyltransferase activity"/>
    <property type="evidence" value="ECO:0007669"/>
    <property type="project" value="InterPro"/>
</dbReference>
<proteinExistence type="predicted"/>
<dbReference type="Gene3D" id="3.40.50.150">
    <property type="entry name" value="Vaccinia Virus protein VP39"/>
    <property type="match status" value="1"/>
</dbReference>
<evidence type="ECO:0000259" key="1">
    <source>
        <dbReference type="Pfam" id="PF08241"/>
    </source>
</evidence>
<protein>
    <submittedName>
        <fullName evidence="2">SAM-dependent methyltransferase</fullName>
    </submittedName>
</protein>
<dbReference type="AlphaFoldDB" id="A0A8J3YWM5"/>
<dbReference type="InterPro" id="IPR013216">
    <property type="entry name" value="Methyltransf_11"/>
</dbReference>
<name>A0A8J3YWM5_9ACTN</name>
<dbReference type="SUPFAM" id="SSF53335">
    <property type="entry name" value="S-adenosyl-L-methionine-dependent methyltransferases"/>
    <property type="match status" value="1"/>
</dbReference>
<keyword evidence="2" id="KW-0808">Transferase</keyword>
<accession>A0A8J3YWM5</accession>
<gene>
    <name evidence="2" type="ORF">Val02_88190</name>
</gene>
<dbReference type="EMBL" id="BOPF01000058">
    <property type="protein sequence ID" value="GIJ51933.1"/>
    <property type="molecule type" value="Genomic_DNA"/>
</dbReference>
<dbReference type="RefSeq" id="WP_239153791.1">
    <property type="nucleotide sequence ID" value="NZ_BOPF01000058.1"/>
</dbReference>
<dbReference type="CDD" id="cd02440">
    <property type="entry name" value="AdoMet_MTases"/>
    <property type="match status" value="1"/>
</dbReference>
<keyword evidence="2" id="KW-0489">Methyltransferase</keyword>
<evidence type="ECO:0000313" key="2">
    <source>
        <dbReference type="EMBL" id="GIJ51933.1"/>
    </source>
</evidence>
<organism evidence="2 3">
    <name type="scientific">Virgisporangium aliadipatigenens</name>
    <dbReference type="NCBI Taxonomy" id="741659"/>
    <lineage>
        <taxon>Bacteria</taxon>
        <taxon>Bacillati</taxon>
        <taxon>Actinomycetota</taxon>
        <taxon>Actinomycetes</taxon>
        <taxon>Micromonosporales</taxon>
        <taxon>Micromonosporaceae</taxon>
        <taxon>Virgisporangium</taxon>
    </lineage>
</organism>
<comment type="caution">
    <text evidence="2">The sequence shown here is derived from an EMBL/GenBank/DDBJ whole genome shotgun (WGS) entry which is preliminary data.</text>
</comment>
<dbReference type="Pfam" id="PF08241">
    <property type="entry name" value="Methyltransf_11"/>
    <property type="match status" value="1"/>
</dbReference>
<dbReference type="GO" id="GO:0032259">
    <property type="term" value="P:methylation"/>
    <property type="evidence" value="ECO:0007669"/>
    <property type="project" value="UniProtKB-KW"/>
</dbReference>